<evidence type="ECO:0000256" key="1">
    <source>
        <dbReference type="SAM" id="SignalP"/>
    </source>
</evidence>
<accession>A0A0P1IGZ6</accession>
<evidence type="ECO:0000313" key="2">
    <source>
        <dbReference type="EMBL" id="CUK12647.1"/>
    </source>
</evidence>
<dbReference type="STRING" id="1715693.PH7735_03699"/>
<evidence type="ECO:0000313" key="3">
    <source>
        <dbReference type="Proteomes" id="UP000051870"/>
    </source>
</evidence>
<feature type="chain" id="PRO_5006065257" evidence="1">
    <location>
        <begin position="21"/>
        <end position="754"/>
    </location>
</feature>
<dbReference type="EMBL" id="CYTW01000006">
    <property type="protein sequence ID" value="CUK12647.1"/>
    <property type="molecule type" value="Genomic_DNA"/>
</dbReference>
<dbReference type="GeneID" id="83882672"/>
<organism evidence="2 3">
    <name type="scientific">Shimia thalassica</name>
    <dbReference type="NCBI Taxonomy" id="1715693"/>
    <lineage>
        <taxon>Bacteria</taxon>
        <taxon>Pseudomonadati</taxon>
        <taxon>Pseudomonadota</taxon>
        <taxon>Alphaproteobacteria</taxon>
        <taxon>Rhodobacterales</taxon>
        <taxon>Roseobacteraceae</taxon>
    </lineage>
</organism>
<keyword evidence="3" id="KW-1185">Reference proteome</keyword>
<gene>
    <name evidence="2" type="ORF">PH7735_03699</name>
</gene>
<feature type="signal peptide" evidence="1">
    <location>
        <begin position="1"/>
        <end position="20"/>
    </location>
</feature>
<dbReference type="Proteomes" id="UP000051870">
    <property type="component" value="Unassembled WGS sequence"/>
</dbReference>
<reference evidence="3" key="1">
    <citation type="submission" date="2015-09" db="EMBL/GenBank/DDBJ databases">
        <authorList>
            <person name="Rodrigo-Torres Lidia"/>
            <person name="Arahal R.David."/>
        </authorList>
    </citation>
    <scope>NUCLEOTIDE SEQUENCE [LARGE SCALE GENOMIC DNA]</scope>
    <source>
        <strain evidence="3">CECT 7735</strain>
    </source>
</reference>
<dbReference type="RefSeq" id="WP_058312870.1">
    <property type="nucleotide sequence ID" value="NZ_CYTW01000006.1"/>
</dbReference>
<keyword evidence="1" id="KW-0732">Signal</keyword>
<dbReference type="AlphaFoldDB" id="A0A0P1IGZ6"/>
<protein>
    <submittedName>
        <fullName evidence="2">Uncharacterized protein</fullName>
    </submittedName>
</protein>
<proteinExistence type="predicted"/>
<sequence>MRLFAGLIVFLLSLAPTVSASEIVVKSGEHADFTRIVVTLPKASTSWSFLPKGANYVLKVNEPDPTFEISTVFDRIPRSRLTSLNPGSSPESLEFELGCECEAIAKKYDGRFIVIDIKSIEKTEKERLRLTAPLSLATANSSLRLLNQLQAAKQSQKDTLAADSLKQEVLSITPHLNTDRNQSLSQTALVEKIAKAASRGELQIALTTSSDTAPAVTLIERPKVKPSVAVEASSLTQIRVTNDAIQNGFSQDLQTLMPGEAIVCLDATLVDFSTWETDTSFGQGIGNARRALFDEFDRPNIDAAKLLTKLYLHFSFGAEAHRLLQSLPSSRETDVLMDLARIMDGQSPRNQNLFENQSGCSGAAILWSLLSNSNQQLNDNDYQAVLLSVSAMPLHMRTYLGPKVANRLLDLGEIETAAQLLSLSSRGSEMPSTEHKLGEASILIAREEVKEAEEIIDEILETENEINPEVLATKMEILENQKSRPDIETLDLASAFATEHRNTPQAMKTKETQIHAYLLAGDFEKAFLTIDESRSEQDPSFRDKFLSKAFVSLSENGDRLDFLALATRYEVTSEPLTKDALKRLASRFIDEGFSSEALKILGAFSLHYVDDEIRLLRAKAALIERKPYLAAAELLSVEGEEANKLRALAFSATGNHGEAEILYEDLGDRGSATKEAWQAKNWASLENSTGTGFQAAVALAAQEPEQPQQGRATILEQSRSLLQQSALARELLGQVRASIGTTGEEVSGRELDPL</sequence>
<name>A0A0P1IGZ6_9RHOB</name>